<evidence type="ECO:0000313" key="1">
    <source>
        <dbReference type="EMBL" id="MEX6633113.1"/>
    </source>
</evidence>
<dbReference type="InterPro" id="IPR019027">
    <property type="entry name" value="Pilus_biogenesis_CpaD-related"/>
</dbReference>
<dbReference type="PROSITE" id="PS51257">
    <property type="entry name" value="PROKAR_LIPOPROTEIN"/>
    <property type="match status" value="1"/>
</dbReference>
<sequence length="227" mass="23722">MNANKTKIALLSAASLLVVGCSGGPFNGPQHGLTVAETHPVSVDSQVVTLTLNVDPTTSDLSNVDKARLRSFADSYLTNGHGVVTVTAPSGAGNDNDGHEAAADVRKTLNDAGVSWSAMHGATYRAGSGNGEEIVLSFTRYVASASPCGVWKGMREREYRNLRTPNMGCATMNNYAAMIADPHDLIAPAEVDPRDGTSVVRAMKLFREGQVTASAVDGNIDAETSGN</sequence>
<evidence type="ECO:0000313" key="2">
    <source>
        <dbReference type="Proteomes" id="UP001560685"/>
    </source>
</evidence>
<gene>
    <name evidence="1" type="ORF">ABFZ84_06075</name>
</gene>
<dbReference type="RefSeq" id="WP_369313057.1">
    <property type="nucleotide sequence ID" value="NZ_JBEHZE010000001.1"/>
</dbReference>
<comment type="caution">
    <text evidence="1">The sequence shown here is derived from an EMBL/GenBank/DDBJ whole genome shotgun (WGS) entry which is preliminary data.</text>
</comment>
<proteinExistence type="predicted"/>
<name>A0ABV3Z3Q5_9PROT</name>
<dbReference type="Proteomes" id="UP001560685">
    <property type="component" value="Unassembled WGS sequence"/>
</dbReference>
<dbReference type="Pfam" id="PF09476">
    <property type="entry name" value="Pilus_CpaD"/>
    <property type="match status" value="1"/>
</dbReference>
<dbReference type="InterPro" id="IPR013361">
    <property type="entry name" value="Pilus_CpaD"/>
</dbReference>
<keyword evidence="2" id="KW-1185">Reference proteome</keyword>
<dbReference type="NCBIfam" id="TIGR02522">
    <property type="entry name" value="pilus_cpaD"/>
    <property type="match status" value="1"/>
</dbReference>
<reference evidence="1 2" key="1">
    <citation type="submission" date="2024-05" db="EMBL/GenBank/DDBJ databases">
        <title>Three bacterial strains, DH-69, EH-24, and ECK-19 isolated from coastal sediments.</title>
        <authorList>
            <person name="Ye Y.-Q."/>
            <person name="Du Z.-J."/>
        </authorList>
    </citation>
    <scope>NUCLEOTIDE SEQUENCE [LARGE SCALE GENOMIC DNA]</scope>
    <source>
        <strain evidence="1 2">ECK-19</strain>
    </source>
</reference>
<accession>A0ABV3Z3Q5</accession>
<dbReference type="EMBL" id="JBEHZE010000001">
    <property type="protein sequence ID" value="MEX6633113.1"/>
    <property type="molecule type" value="Genomic_DNA"/>
</dbReference>
<protein>
    <submittedName>
        <fullName evidence="1">CpaD family pilus assembly protein</fullName>
    </submittedName>
</protein>
<organism evidence="1 2">
    <name type="scientific">Hyphococcus lacteus</name>
    <dbReference type="NCBI Taxonomy" id="3143536"/>
    <lineage>
        <taxon>Bacteria</taxon>
        <taxon>Pseudomonadati</taxon>
        <taxon>Pseudomonadota</taxon>
        <taxon>Alphaproteobacteria</taxon>
        <taxon>Parvularculales</taxon>
        <taxon>Parvularculaceae</taxon>
        <taxon>Hyphococcus</taxon>
    </lineage>
</organism>